<sequence length="287" mass="32492">MLLSKINKSAFGTEIIDIHQSSLRRIALCLQYDGSSYCGWQRQINALSVQEVLEAALTKLNNCHPVITFAAGRTDAGVHAAAQVVHFDTDNPIPAHRWASALNGYLPSSIRVYEATQVPSNWHACYSAIYRRYRYTVLNSRQPNLFLAPYSWHRYKDTLDECIMRRSMGKLVGEHDFSAFQRAGSSRSHSITTIQDVKVQRHGELIVLEIQASGFLYGMVRLIVSQLVEVGAGRLSEFEFERRWRSKHRSEINEAAPAQGLCLVQVGYPQKVFSTTSINYDFTSFLI</sequence>
<evidence type="ECO:0000256" key="3">
    <source>
        <dbReference type="ARBA" id="ARBA00023235"/>
    </source>
</evidence>
<proteinExistence type="inferred from homology"/>
<evidence type="ECO:0000256" key="1">
    <source>
        <dbReference type="ARBA" id="ARBA00009375"/>
    </source>
</evidence>
<comment type="similarity">
    <text evidence="1 6">Belongs to the tRNA pseudouridine synthase TruA family.</text>
</comment>
<evidence type="ECO:0000259" key="7">
    <source>
        <dbReference type="Pfam" id="PF01416"/>
    </source>
</evidence>
<dbReference type="EC" id="5.4.99.12" evidence="6"/>
<dbReference type="InterPro" id="IPR020095">
    <property type="entry name" value="PsdUridine_synth_TruA_C"/>
</dbReference>
<reference evidence="8" key="1">
    <citation type="journal article" date="2017" name="Protist">
        <title>Diversity of the Photosynthetic Paulinella Species, with the Description of Paulinella micropora sp. nov. and the Chromatophore Genome Sequence for strain KR01.</title>
        <authorList>
            <person name="Lhee D."/>
            <person name="Yang E.C."/>
            <person name="Kim J.I."/>
            <person name="Nakayama T."/>
            <person name="Zuccarello G."/>
            <person name="Andersen R.A."/>
            <person name="Yoon H.S."/>
        </authorList>
    </citation>
    <scope>NUCLEOTIDE SEQUENCE</scope>
    <source>
        <strain evidence="8">KR01</strain>
    </source>
</reference>
<dbReference type="Gene3D" id="3.30.70.660">
    <property type="entry name" value="Pseudouridine synthase I, catalytic domain, C-terminal subdomain"/>
    <property type="match status" value="1"/>
</dbReference>
<dbReference type="HAMAP" id="MF_00171">
    <property type="entry name" value="TruA"/>
    <property type="match status" value="1"/>
</dbReference>
<keyword evidence="3 6" id="KW-0413">Isomerase</keyword>
<dbReference type="FunFam" id="3.30.70.580:FF:000001">
    <property type="entry name" value="tRNA pseudouridine synthase A"/>
    <property type="match status" value="1"/>
</dbReference>
<gene>
    <name evidence="8" type="primary">truA</name>
    <name evidence="8" type="ORF">PCKR_559</name>
</gene>
<dbReference type="SUPFAM" id="SSF55120">
    <property type="entry name" value="Pseudouridine synthase"/>
    <property type="match status" value="1"/>
</dbReference>
<evidence type="ECO:0000256" key="5">
    <source>
        <dbReference type="PIRSR" id="PIRSR001430-2"/>
    </source>
</evidence>
<evidence type="ECO:0000313" key="8">
    <source>
        <dbReference type="EMBL" id="APP88337.1"/>
    </source>
</evidence>
<dbReference type="GO" id="GO:0031119">
    <property type="term" value="P:tRNA pseudouridine synthesis"/>
    <property type="evidence" value="ECO:0007669"/>
    <property type="project" value="TreeGrafter"/>
</dbReference>
<evidence type="ECO:0000256" key="6">
    <source>
        <dbReference type="RuleBase" id="RU003792"/>
    </source>
</evidence>
<dbReference type="GO" id="GO:0160147">
    <property type="term" value="F:tRNA pseudouridine(38-40) synthase activity"/>
    <property type="evidence" value="ECO:0007669"/>
    <property type="project" value="UniProtKB-EC"/>
</dbReference>
<dbReference type="PIRSF" id="PIRSF001430">
    <property type="entry name" value="tRNA_psdUrid_synth"/>
    <property type="match status" value="1"/>
</dbReference>
<comment type="catalytic activity">
    <reaction evidence="6">
        <text>uridine(38/39/40) in tRNA = pseudouridine(38/39/40) in tRNA</text>
        <dbReference type="Rhea" id="RHEA:22376"/>
        <dbReference type="Rhea" id="RHEA-COMP:10085"/>
        <dbReference type="Rhea" id="RHEA-COMP:10087"/>
        <dbReference type="ChEBI" id="CHEBI:65314"/>
        <dbReference type="ChEBI" id="CHEBI:65315"/>
        <dbReference type="EC" id="5.4.99.12"/>
    </reaction>
</comment>
<dbReference type="InterPro" id="IPR001406">
    <property type="entry name" value="PsdUridine_synth_TruA"/>
</dbReference>
<dbReference type="GO" id="GO:0003723">
    <property type="term" value="F:RNA binding"/>
    <property type="evidence" value="ECO:0007669"/>
    <property type="project" value="InterPro"/>
</dbReference>
<dbReference type="PANTHER" id="PTHR11142">
    <property type="entry name" value="PSEUDOURIDYLATE SYNTHASE"/>
    <property type="match status" value="1"/>
</dbReference>
<organism evidence="8">
    <name type="scientific">Paulinella micropora</name>
    <dbReference type="NCBI Taxonomy" id="1928728"/>
    <lineage>
        <taxon>Eukaryota</taxon>
        <taxon>Sar</taxon>
        <taxon>Rhizaria</taxon>
        <taxon>Cercozoa</taxon>
        <taxon>Imbricatea</taxon>
        <taxon>Silicofilosea</taxon>
        <taxon>Euglyphida</taxon>
        <taxon>Paulinellidae</taxon>
        <taxon>Paulinella</taxon>
    </lineage>
</organism>
<name>A0A1L5YCD0_9EUKA</name>
<evidence type="ECO:0000256" key="2">
    <source>
        <dbReference type="ARBA" id="ARBA00022694"/>
    </source>
</evidence>
<dbReference type="AlphaFoldDB" id="A0A1L5YCD0"/>
<dbReference type="InterPro" id="IPR020103">
    <property type="entry name" value="PsdUridine_synth_cat_dom_sf"/>
</dbReference>
<feature type="domain" description="Pseudouridine synthase I TruA alpha/beta" evidence="7">
    <location>
        <begin position="30"/>
        <end position="126"/>
    </location>
</feature>
<feature type="binding site" evidence="5">
    <location>
        <position position="133"/>
    </location>
    <ligand>
        <name>substrate</name>
    </ligand>
</feature>
<dbReference type="NCBIfam" id="TIGR00071">
    <property type="entry name" value="hisT_truA"/>
    <property type="match status" value="1"/>
</dbReference>
<dbReference type="Pfam" id="PF01416">
    <property type="entry name" value="PseudoU_synth_1"/>
    <property type="match status" value="2"/>
</dbReference>
<feature type="active site" description="Nucleophile" evidence="4">
    <location>
        <position position="75"/>
    </location>
</feature>
<dbReference type="EMBL" id="KX897545">
    <property type="protein sequence ID" value="APP88337.1"/>
    <property type="molecule type" value="Genomic_DNA"/>
</dbReference>
<geneLocation type="plastid" evidence="8"/>
<dbReference type="InterPro" id="IPR020097">
    <property type="entry name" value="PsdUridine_synth_TruA_a/b_dom"/>
</dbReference>
<dbReference type="CDD" id="cd02570">
    <property type="entry name" value="PseudoU_synth_EcTruA"/>
    <property type="match status" value="1"/>
</dbReference>
<dbReference type="Gene3D" id="3.30.70.580">
    <property type="entry name" value="Pseudouridine synthase I, catalytic domain, N-terminal subdomain"/>
    <property type="match status" value="1"/>
</dbReference>
<dbReference type="PANTHER" id="PTHR11142:SF0">
    <property type="entry name" value="TRNA PSEUDOURIDINE SYNTHASE-LIKE 1"/>
    <property type="match status" value="1"/>
</dbReference>
<keyword evidence="8" id="KW-0934">Plastid</keyword>
<feature type="domain" description="Pseudouridine synthase I TruA alpha/beta" evidence="7">
    <location>
        <begin position="170"/>
        <end position="269"/>
    </location>
</feature>
<protein>
    <recommendedName>
        <fullName evidence="6">tRNA pseudouridine synthase</fullName>
        <ecNumber evidence="6">5.4.99.12</ecNumber>
    </recommendedName>
</protein>
<evidence type="ECO:0000256" key="4">
    <source>
        <dbReference type="PIRSR" id="PIRSR001430-1"/>
    </source>
</evidence>
<keyword evidence="2 6" id="KW-0819">tRNA processing</keyword>
<accession>A0A1L5YCD0</accession>
<dbReference type="InterPro" id="IPR020094">
    <property type="entry name" value="TruA/RsuA/RluB/E/F_N"/>
</dbReference>